<feature type="chain" id="PRO_5012349195" evidence="1">
    <location>
        <begin position="24"/>
        <end position="369"/>
    </location>
</feature>
<dbReference type="AlphaFoldDB" id="A0A1X2IPV2"/>
<sequence length="369" mass="41855">MLLIPILNSIVGPLLLVLSSVSALPVVQPNVDSNDRNNIDPASAFANKHDDIPQQPRWSSSFTQTDDSIPTTQLQPNDIDDADFYVDLNRFTQLLSAHIMAEHLENAVTTLSKALAAQIQDSVQLIRQQRNNNGPYNSLGKETVGQQQQQLRWIQQEDDTDSDVDVRLLKEQLQGAVGSYVEDQLPNMWYSHSSFVALDSISLRSFMETTLSTYCPLMRMPTTDDLQHQEQQQQQQQQRDNDDVMISFACLRPLTRKFSTVVDNYIKENMHSTLVDIVQQDLPQLLIMTDNHIRAVLNHFNTFLLPPHSQLRMDLLSVQQDHHGWTSVEQIGALLDSITNGENNNDGDDDSLPHSIHQYAIHAKTSYYP</sequence>
<evidence type="ECO:0000313" key="2">
    <source>
        <dbReference type="EMBL" id="ORZ20301.1"/>
    </source>
</evidence>
<dbReference type="Proteomes" id="UP000193560">
    <property type="component" value="Unassembled WGS sequence"/>
</dbReference>
<keyword evidence="1" id="KW-0732">Signal</keyword>
<keyword evidence="3" id="KW-1185">Reference proteome</keyword>
<dbReference type="EMBL" id="MCGE01000006">
    <property type="protein sequence ID" value="ORZ20301.1"/>
    <property type="molecule type" value="Genomic_DNA"/>
</dbReference>
<organism evidence="2 3">
    <name type="scientific">Absidia repens</name>
    <dbReference type="NCBI Taxonomy" id="90262"/>
    <lineage>
        <taxon>Eukaryota</taxon>
        <taxon>Fungi</taxon>
        <taxon>Fungi incertae sedis</taxon>
        <taxon>Mucoromycota</taxon>
        <taxon>Mucoromycotina</taxon>
        <taxon>Mucoromycetes</taxon>
        <taxon>Mucorales</taxon>
        <taxon>Cunninghamellaceae</taxon>
        <taxon>Absidia</taxon>
    </lineage>
</organism>
<proteinExistence type="predicted"/>
<feature type="signal peptide" evidence="1">
    <location>
        <begin position="1"/>
        <end position="23"/>
    </location>
</feature>
<name>A0A1X2IPV2_9FUNG</name>
<gene>
    <name evidence="2" type="ORF">BCR42DRAFT_408441</name>
</gene>
<dbReference type="OrthoDB" id="2287593at2759"/>
<accession>A0A1X2IPV2</accession>
<protein>
    <submittedName>
        <fullName evidence="2">Uncharacterized protein</fullName>
    </submittedName>
</protein>
<evidence type="ECO:0000313" key="3">
    <source>
        <dbReference type="Proteomes" id="UP000193560"/>
    </source>
</evidence>
<evidence type="ECO:0000256" key="1">
    <source>
        <dbReference type="SAM" id="SignalP"/>
    </source>
</evidence>
<reference evidence="2 3" key="1">
    <citation type="submission" date="2016-07" db="EMBL/GenBank/DDBJ databases">
        <title>Pervasive Adenine N6-methylation of Active Genes in Fungi.</title>
        <authorList>
            <consortium name="DOE Joint Genome Institute"/>
            <person name="Mondo S.J."/>
            <person name="Dannebaum R.O."/>
            <person name="Kuo R.C."/>
            <person name="Labutti K."/>
            <person name="Haridas S."/>
            <person name="Kuo A."/>
            <person name="Salamov A."/>
            <person name="Ahrendt S.R."/>
            <person name="Lipzen A."/>
            <person name="Sullivan W."/>
            <person name="Andreopoulos W.B."/>
            <person name="Clum A."/>
            <person name="Lindquist E."/>
            <person name="Daum C."/>
            <person name="Ramamoorthy G.K."/>
            <person name="Gryganskyi A."/>
            <person name="Culley D."/>
            <person name="Magnuson J.K."/>
            <person name="James T.Y."/>
            <person name="O'Malley M.A."/>
            <person name="Stajich J.E."/>
            <person name="Spatafora J.W."/>
            <person name="Visel A."/>
            <person name="Grigoriev I.V."/>
        </authorList>
    </citation>
    <scope>NUCLEOTIDE SEQUENCE [LARGE SCALE GENOMIC DNA]</scope>
    <source>
        <strain evidence="2 3">NRRL 1336</strain>
    </source>
</reference>
<comment type="caution">
    <text evidence="2">The sequence shown here is derived from an EMBL/GenBank/DDBJ whole genome shotgun (WGS) entry which is preliminary data.</text>
</comment>